<dbReference type="Gene3D" id="3.30.460.90">
    <property type="match status" value="1"/>
</dbReference>
<evidence type="ECO:0000256" key="4">
    <source>
        <dbReference type="ARBA" id="ARBA00022695"/>
    </source>
</evidence>
<dbReference type="STRING" id="50429.A0A2B4SRT7"/>
<dbReference type="GO" id="GO:0046872">
    <property type="term" value="F:metal ion binding"/>
    <property type="evidence" value="ECO:0007669"/>
    <property type="project" value="UniProtKB-KW"/>
</dbReference>
<dbReference type="Pfam" id="PF03281">
    <property type="entry name" value="Mab-21"/>
    <property type="match status" value="1"/>
</dbReference>
<evidence type="ECO:0000256" key="2">
    <source>
        <dbReference type="ARBA" id="ARBA00008307"/>
    </source>
</evidence>
<dbReference type="SMART" id="SM01265">
    <property type="entry name" value="Mab-21"/>
    <property type="match status" value="1"/>
</dbReference>
<proteinExistence type="inferred from homology"/>
<dbReference type="Pfam" id="PF20266">
    <property type="entry name" value="Mab-21_C"/>
    <property type="match status" value="1"/>
</dbReference>
<evidence type="ECO:0000256" key="8">
    <source>
        <dbReference type="ARBA" id="ARBA00022842"/>
    </source>
</evidence>
<keyword evidence="3" id="KW-0808">Transferase</keyword>
<feature type="compositionally biased region" description="Polar residues" evidence="9">
    <location>
        <begin position="207"/>
        <end position="219"/>
    </location>
</feature>
<feature type="domain" description="Mab-21-like nucleotidyltransferase" evidence="10">
    <location>
        <begin position="306"/>
        <end position="493"/>
    </location>
</feature>
<evidence type="ECO:0000313" key="12">
    <source>
        <dbReference type="EMBL" id="PFX33374.1"/>
    </source>
</evidence>
<evidence type="ECO:0000256" key="3">
    <source>
        <dbReference type="ARBA" id="ARBA00022679"/>
    </source>
</evidence>
<keyword evidence="4" id="KW-0548">Nucleotidyltransferase</keyword>
<keyword evidence="8" id="KW-0460">Magnesium</keyword>
<dbReference type="PANTHER" id="PTHR10656">
    <property type="entry name" value="CELL FATE DETERMINING PROTEIN MAB21-RELATED"/>
    <property type="match status" value="1"/>
</dbReference>
<accession>A0A2B4SRT7</accession>
<dbReference type="PANTHER" id="PTHR10656:SF42">
    <property type="entry name" value="CYCLIC GMP-AMP SYNTHASE-LIKE PROTEIN-RELATED"/>
    <property type="match status" value="1"/>
</dbReference>
<evidence type="ECO:0000259" key="10">
    <source>
        <dbReference type="Pfam" id="PF03281"/>
    </source>
</evidence>
<feature type="domain" description="Mab-21-like HhH/H2TH-like" evidence="11">
    <location>
        <begin position="500"/>
        <end position="593"/>
    </location>
</feature>
<evidence type="ECO:0000256" key="7">
    <source>
        <dbReference type="ARBA" id="ARBA00022840"/>
    </source>
</evidence>
<feature type="compositionally biased region" description="Basic and acidic residues" evidence="9">
    <location>
        <begin position="182"/>
        <end position="194"/>
    </location>
</feature>
<dbReference type="SMR" id="A0A2B4SRT7"/>
<keyword evidence="6" id="KW-0547">Nucleotide-binding</keyword>
<comment type="similarity">
    <text evidence="2">Belongs to the mab-21 family.</text>
</comment>
<sequence>MTSLYSTTELLYPRTKRRTIRIVSSKAQPLHTPRRVRFRVASKLGEKSRMEIKKVLITDKSSTTLKIKRVDFKTNPIPNERNHSKPSYQSGVSLEESAKRRPSRARRSTTPGSGKKEKPVRTYGKFNGLDIRKPAFSSATRPQSSRDCRAYDSAKNVGSDRHRRHTSTVTRQREVFSTTVKQKADVKTLEERMSSGRAKSLHRRNNHLYSPVNNGQSRPLQPATAERPVGSSRPLSGTKPVMSSDRATLKHVQGHLESFFDTKVSLRQKEIMKNSETVNDFLDGLLPLIVKQDKNFGLRKLKTGSYYEKLKVSEPTEFDVMLVFDFIRFAKFVKVEYNYRVPATMLYAKLKFQDHIKNGRKLWGAFLTADGKYLSPRKLSKRFFSLVQKAVENPKWNQRHRVSNVRPNGPAVTLTIDGKIDLDLVLSFEILEWLSCASSWGESERIWPRKRDVEKIKTLEPKCYLVAKPCEVESRDSGDFWRISFSEAEKKLLLREYPDKKCYKIVKAIYQSKKKVLTPLTSFHLKNLLLHRRCDHPGEKPNDSKLALCVVKFLEDLIHRLTKGTLPHFFVSRVDLLAKISKEDRLNIARKLKNYLDNLVRSPGSFLGRLKP</sequence>
<dbReference type="GO" id="GO:0016779">
    <property type="term" value="F:nucleotidyltransferase activity"/>
    <property type="evidence" value="ECO:0007669"/>
    <property type="project" value="UniProtKB-KW"/>
</dbReference>
<keyword evidence="7" id="KW-0067">ATP-binding</keyword>
<keyword evidence="13" id="KW-1185">Reference proteome</keyword>
<dbReference type="GO" id="GO:0005524">
    <property type="term" value="F:ATP binding"/>
    <property type="evidence" value="ECO:0007669"/>
    <property type="project" value="UniProtKB-KW"/>
</dbReference>
<evidence type="ECO:0000256" key="5">
    <source>
        <dbReference type="ARBA" id="ARBA00022723"/>
    </source>
</evidence>
<feature type="region of interest" description="Disordered" evidence="9">
    <location>
        <begin position="74"/>
        <end position="243"/>
    </location>
</feature>
<protein>
    <submittedName>
        <fullName evidence="12">Cyclic GMP-AMP synthase</fullName>
    </submittedName>
</protein>
<dbReference type="InterPro" id="IPR046906">
    <property type="entry name" value="Mab-21_HhH/H2TH-like"/>
</dbReference>
<dbReference type="EMBL" id="LSMT01000012">
    <property type="protein sequence ID" value="PFX33374.1"/>
    <property type="molecule type" value="Genomic_DNA"/>
</dbReference>
<feature type="compositionally biased region" description="Polar residues" evidence="9">
    <location>
        <begin position="167"/>
        <end position="181"/>
    </location>
</feature>
<gene>
    <name evidence="12" type="primary">Mb21d1</name>
    <name evidence="12" type="ORF">AWC38_SpisGene1697</name>
</gene>
<dbReference type="InterPro" id="IPR024810">
    <property type="entry name" value="MAB21L/cGLR"/>
</dbReference>
<evidence type="ECO:0000313" key="13">
    <source>
        <dbReference type="Proteomes" id="UP000225706"/>
    </source>
</evidence>
<dbReference type="Gene3D" id="1.10.1410.40">
    <property type="match status" value="1"/>
</dbReference>
<dbReference type="AlphaFoldDB" id="A0A2B4SRT7"/>
<name>A0A2B4SRT7_STYPI</name>
<dbReference type="OrthoDB" id="6054650at2759"/>
<evidence type="ECO:0000256" key="9">
    <source>
        <dbReference type="SAM" id="MobiDB-lite"/>
    </source>
</evidence>
<organism evidence="12 13">
    <name type="scientific">Stylophora pistillata</name>
    <name type="common">Smooth cauliflower coral</name>
    <dbReference type="NCBI Taxonomy" id="50429"/>
    <lineage>
        <taxon>Eukaryota</taxon>
        <taxon>Metazoa</taxon>
        <taxon>Cnidaria</taxon>
        <taxon>Anthozoa</taxon>
        <taxon>Hexacorallia</taxon>
        <taxon>Scleractinia</taxon>
        <taxon>Astrocoeniina</taxon>
        <taxon>Pocilloporidae</taxon>
        <taxon>Stylophora</taxon>
    </lineage>
</organism>
<evidence type="ECO:0000256" key="1">
    <source>
        <dbReference type="ARBA" id="ARBA00001946"/>
    </source>
</evidence>
<comment type="cofactor">
    <cofactor evidence="1">
        <name>Mg(2+)</name>
        <dbReference type="ChEBI" id="CHEBI:18420"/>
    </cofactor>
</comment>
<evidence type="ECO:0000259" key="11">
    <source>
        <dbReference type="Pfam" id="PF20266"/>
    </source>
</evidence>
<dbReference type="Proteomes" id="UP000225706">
    <property type="component" value="Unassembled WGS sequence"/>
</dbReference>
<evidence type="ECO:0000256" key="6">
    <source>
        <dbReference type="ARBA" id="ARBA00022741"/>
    </source>
</evidence>
<dbReference type="InterPro" id="IPR046903">
    <property type="entry name" value="Mab-21-like_nuc_Trfase"/>
</dbReference>
<reference evidence="13" key="1">
    <citation type="journal article" date="2017" name="bioRxiv">
        <title>Comparative analysis of the genomes of Stylophora pistillata and Acropora digitifera provides evidence for extensive differences between species of corals.</title>
        <authorList>
            <person name="Voolstra C.R."/>
            <person name="Li Y."/>
            <person name="Liew Y.J."/>
            <person name="Baumgarten S."/>
            <person name="Zoccola D."/>
            <person name="Flot J.-F."/>
            <person name="Tambutte S."/>
            <person name="Allemand D."/>
            <person name="Aranda M."/>
        </authorList>
    </citation>
    <scope>NUCLEOTIDE SEQUENCE [LARGE SCALE GENOMIC DNA]</scope>
</reference>
<comment type="caution">
    <text evidence="12">The sequence shown here is derived from an EMBL/GenBank/DDBJ whole genome shotgun (WGS) entry which is preliminary data.</text>
</comment>
<keyword evidence="5" id="KW-0479">Metal-binding</keyword>